<dbReference type="GeneID" id="31016901"/>
<sequence>MSSNQLGSADRKEQARQREIEGMRDFARQVTARLSRLIQAGYNSSHGTEENPIVLDDSDDDKAVSTHSARADNLEPDELPSTTSALDGEGPPPSDGFWPLSPYEQYQNDPQFPCLRSNLRRMPLPDSVPSVPVRAPAGPTEMHFVYADEQDEYLAQCPANTDFSQVVFMPTNANGSAPGSSNNNMKNKEDDEDKKKGKKDNGDADNAADTKMSDRDEIDGVYDIDGNHIAIAQDLFPPPIESPSSTGADDGSFASTPPPTPPSTGRSPHHHLGPSEAEHFQNLFIAKGLALRARDEASASTSTPASASASSFPAALQRPHLRPHHLPLPPPPTGTGTGTASPRHLPRSLQQQLLPPHLLLPHLDDEDDSVRSHYAQCEVCRGIRRRAVPDGHEYWKGLMEGVRVGGTERVAREREGAVTRSVRRAWEEDMKEEEEDKKKDRKGEKLEE</sequence>
<comment type="caution">
    <text evidence="2">The sequence shown here is derived from an EMBL/GenBank/DDBJ whole genome shotgun (WGS) entry which is preliminary data.</text>
</comment>
<feature type="compositionally biased region" description="Basic and acidic residues" evidence="1">
    <location>
        <begin position="186"/>
        <end position="202"/>
    </location>
</feature>
<feature type="region of interest" description="Disordered" evidence="1">
    <location>
        <begin position="40"/>
        <end position="111"/>
    </location>
</feature>
<proteinExistence type="predicted"/>
<keyword evidence="3" id="KW-1185">Reference proteome</keyword>
<evidence type="ECO:0000313" key="3">
    <source>
        <dbReference type="Proteomes" id="UP000183809"/>
    </source>
</evidence>
<evidence type="ECO:0000256" key="1">
    <source>
        <dbReference type="SAM" id="MobiDB-lite"/>
    </source>
</evidence>
<feature type="region of interest" description="Disordered" evidence="1">
    <location>
        <begin position="169"/>
        <end position="214"/>
    </location>
</feature>
<reference evidence="2 3" key="1">
    <citation type="submission" date="2016-10" db="EMBL/GenBank/DDBJ databases">
        <title>Proteomics and genomics reveal pathogen-plant mechanisms compatible with a hemibiotrophic lifestyle of Diplodia corticola.</title>
        <authorList>
            <person name="Fernandes I."/>
            <person name="De Jonge R."/>
            <person name="Van De Peer Y."/>
            <person name="Devreese B."/>
            <person name="Alves A."/>
            <person name="Esteves A.C."/>
        </authorList>
    </citation>
    <scope>NUCLEOTIDE SEQUENCE [LARGE SCALE GENOMIC DNA]</scope>
    <source>
        <strain evidence="2 3">CBS 112549</strain>
    </source>
</reference>
<feature type="compositionally biased region" description="Low complexity" evidence="1">
    <location>
        <begin position="298"/>
        <end position="315"/>
    </location>
</feature>
<dbReference type="AlphaFoldDB" id="A0A1J9QS21"/>
<feature type="region of interest" description="Disordered" evidence="1">
    <location>
        <begin position="425"/>
        <end position="448"/>
    </location>
</feature>
<feature type="compositionally biased region" description="Low complexity" evidence="1">
    <location>
        <begin position="172"/>
        <end position="185"/>
    </location>
</feature>
<organism evidence="2 3">
    <name type="scientific">Diplodia corticola</name>
    <dbReference type="NCBI Taxonomy" id="236234"/>
    <lineage>
        <taxon>Eukaryota</taxon>
        <taxon>Fungi</taxon>
        <taxon>Dikarya</taxon>
        <taxon>Ascomycota</taxon>
        <taxon>Pezizomycotina</taxon>
        <taxon>Dothideomycetes</taxon>
        <taxon>Dothideomycetes incertae sedis</taxon>
        <taxon>Botryosphaeriales</taxon>
        <taxon>Botryosphaeriaceae</taxon>
        <taxon>Diplodia</taxon>
    </lineage>
</organism>
<feature type="compositionally biased region" description="Basic and acidic residues" evidence="1">
    <location>
        <begin position="9"/>
        <end position="24"/>
    </location>
</feature>
<gene>
    <name evidence="2" type="ORF">BKCO1_5000047</name>
</gene>
<dbReference type="OrthoDB" id="10603468at2759"/>
<feature type="region of interest" description="Disordered" evidence="1">
    <location>
        <begin position="1"/>
        <end position="24"/>
    </location>
</feature>
<name>A0A1J9QS21_9PEZI</name>
<feature type="region of interest" description="Disordered" evidence="1">
    <location>
        <begin position="235"/>
        <end position="274"/>
    </location>
</feature>
<feature type="compositionally biased region" description="Basic and acidic residues" evidence="1">
    <location>
        <begin position="61"/>
        <end position="73"/>
    </location>
</feature>
<dbReference type="RefSeq" id="XP_020127508.1">
    <property type="nucleotide sequence ID" value="XM_020276640.1"/>
</dbReference>
<protein>
    <submittedName>
        <fullName evidence="2">Cytochrome p450</fullName>
    </submittedName>
</protein>
<evidence type="ECO:0000313" key="2">
    <source>
        <dbReference type="EMBL" id="OJD31248.1"/>
    </source>
</evidence>
<feature type="compositionally biased region" description="Basic and acidic residues" evidence="1">
    <location>
        <begin position="436"/>
        <end position="448"/>
    </location>
</feature>
<accession>A0A1J9QS21</accession>
<dbReference type="Proteomes" id="UP000183809">
    <property type="component" value="Unassembled WGS sequence"/>
</dbReference>
<feature type="region of interest" description="Disordered" evidence="1">
    <location>
        <begin position="295"/>
        <end position="345"/>
    </location>
</feature>
<dbReference type="EMBL" id="MNUE01000050">
    <property type="protein sequence ID" value="OJD31248.1"/>
    <property type="molecule type" value="Genomic_DNA"/>
</dbReference>